<dbReference type="InterPro" id="IPR000668">
    <property type="entry name" value="Peptidase_C1A_C"/>
</dbReference>
<evidence type="ECO:0000259" key="2">
    <source>
        <dbReference type="Pfam" id="PF00112"/>
    </source>
</evidence>
<dbReference type="PANTHER" id="PTHR12411">
    <property type="entry name" value="CYSTEINE PROTEASE FAMILY C1-RELATED"/>
    <property type="match status" value="1"/>
</dbReference>
<dbReference type="EMBL" id="JAULSC010000219">
    <property type="protein sequence ID" value="MDO3398214.1"/>
    <property type="molecule type" value="Genomic_DNA"/>
</dbReference>
<name>A0ABT8TW82_9ACTN</name>
<feature type="non-terminal residue" evidence="3">
    <location>
        <position position="1"/>
    </location>
</feature>
<proteinExistence type="inferred from homology"/>
<dbReference type="Proteomes" id="UP001168363">
    <property type="component" value="Unassembled WGS sequence"/>
</dbReference>
<organism evidence="3 4">
    <name type="scientific">Nocardioides cremeus</name>
    <dbReference type="NCBI Taxonomy" id="3058044"/>
    <lineage>
        <taxon>Bacteria</taxon>
        <taxon>Bacillati</taxon>
        <taxon>Actinomycetota</taxon>
        <taxon>Actinomycetes</taxon>
        <taxon>Propionibacteriales</taxon>
        <taxon>Nocardioidaceae</taxon>
        <taxon>Nocardioides</taxon>
    </lineage>
</organism>
<feature type="domain" description="Peptidase C1A papain C-terminal" evidence="2">
    <location>
        <begin position="1"/>
        <end position="93"/>
    </location>
</feature>
<reference evidence="3" key="1">
    <citation type="submission" date="2023-06" db="EMBL/GenBank/DDBJ databases">
        <title>Genome sequence of Nocardioides sp. SOB44.</title>
        <authorList>
            <person name="Zhang G."/>
        </authorList>
    </citation>
    <scope>NUCLEOTIDE SEQUENCE</scope>
    <source>
        <strain evidence="3">SOB44</strain>
    </source>
</reference>
<accession>A0ABT8TW82</accession>
<evidence type="ECO:0000313" key="3">
    <source>
        <dbReference type="EMBL" id="MDO3398214.1"/>
    </source>
</evidence>
<dbReference type="InterPro" id="IPR038765">
    <property type="entry name" value="Papain-like_cys_pep_sf"/>
</dbReference>
<dbReference type="SUPFAM" id="SSF54001">
    <property type="entry name" value="Cysteine proteinases"/>
    <property type="match status" value="1"/>
</dbReference>
<dbReference type="Pfam" id="PF00112">
    <property type="entry name" value="Peptidase_C1"/>
    <property type="match status" value="1"/>
</dbReference>
<evidence type="ECO:0000256" key="1">
    <source>
        <dbReference type="ARBA" id="ARBA00008455"/>
    </source>
</evidence>
<protein>
    <submittedName>
        <fullName evidence="3">C1 family peptidase</fullName>
    </submittedName>
</protein>
<keyword evidence="4" id="KW-1185">Reference proteome</keyword>
<comment type="caution">
    <text evidence="3">The sequence shown here is derived from an EMBL/GenBank/DDBJ whole genome shotgun (WGS) entry which is preliminary data.</text>
</comment>
<comment type="similarity">
    <text evidence="1">Belongs to the peptidase C1 family.</text>
</comment>
<sequence>YPYQASQGSCKKNKPVVVSAKGYVSIPTNETNLKIAVATQGPVSVAVNADQLQFYSQGIFNTSCSTVVNHGVLVVGYGTIDATGAQYWIIKNS</sequence>
<dbReference type="RefSeq" id="WP_302710441.1">
    <property type="nucleotide sequence ID" value="NZ_JAULSC010000219.1"/>
</dbReference>
<gene>
    <name evidence="3" type="ORF">QWJ41_21065</name>
</gene>
<dbReference type="InterPro" id="IPR013128">
    <property type="entry name" value="Peptidase_C1A"/>
</dbReference>
<dbReference type="InterPro" id="IPR025660">
    <property type="entry name" value="Pept_his_AS"/>
</dbReference>
<feature type="non-terminal residue" evidence="3">
    <location>
        <position position="93"/>
    </location>
</feature>
<evidence type="ECO:0000313" key="4">
    <source>
        <dbReference type="Proteomes" id="UP001168363"/>
    </source>
</evidence>
<dbReference type="Gene3D" id="3.90.70.10">
    <property type="entry name" value="Cysteine proteinases"/>
    <property type="match status" value="1"/>
</dbReference>
<dbReference type="PROSITE" id="PS00639">
    <property type="entry name" value="THIOL_PROTEASE_HIS"/>
    <property type="match status" value="1"/>
</dbReference>